<dbReference type="EMBL" id="JBFOLK010000013">
    <property type="protein sequence ID" value="KAL2465067.1"/>
    <property type="molecule type" value="Genomic_DNA"/>
</dbReference>
<comment type="caution">
    <text evidence="1">The sequence shown here is derived from an EMBL/GenBank/DDBJ whole genome shotgun (WGS) entry which is preliminary data.</text>
</comment>
<evidence type="ECO:0000313" key="2">
    <source>
        <dbReference type="Proteomes" id="UP001604336"/>
    </source>
</evidence>
<dbReference type="Proteomes" id="UP001604336">
    <property type="component" value="Unassembled WGS sequence"/>
</dbReference>
<dbReference type="AlphaFoldDB" id="A0ABD1PN43"/>
<reference evidence="2" key="1">
    <citation type="submission" date="2024-07" db="EMBL/GenBank/DDBJ databases">
        <title>Two chromosome-level genome assemblies of Korean endemic species Abeliophyllum distichum and Forsythia ovata (Oleaceae).</title>
        <authorList>
            <person name="Jang H."/>
        </authorList>
    </citation>
    <scope>NUCLEOTIDE SEQUENCE [LARGE SCALE GENOMIC DNA]</scope>
</reference>
<name>A0ABD1PN43_9LAMI</name>
<evidence type="ECO:0000313" key="1">
    <source>
        <dbReference type="EMBL" id="KAL2465067.1"/>
    </source>
</evidence>
<protein>
    <submittedName>
        <fullName evidence="1">Uncharacterized protein</fullName>
    </submittedName>
</protein>
<accession>A0ABD1PN43</accession>
<keyword evidence="2" id="KW-1185">Reference proteome</keyword>
<sequence>MQANLEEKQNLVQDLVYSEDFTEIGQEFYSQLKLKTYSYEEEDNEFSFMSERANISPIAAKDAFIDGHIKNIFPLFNQDVKILYENLPMQPAMKRVFVETKDGVTSSSSGNDDINVVEA</sequence>
<proteinExistence type="predicted"/>
<organism evidence="1 2">
    <name type="scientific">Abeliophyllum distichum</name>
    <dbReference type="NCBI Taxonomy" id="126358"/>
    <lineage>
        <taxon>Eukaryota</taxon>
        <taxon>Viridiplantae</taxon>
        <taxon>Streptophyta</taxon>
        <taxon>Embryophyta</taxon>
        <taxon>Tracheophyta</taxon>
        <taxon>Spermatophyta</taxon>
        <taxon>Magnoliopsida</taxon>
        <taxon>eudicotyledons</taxon>
        <taxon>Gunneridae</taxon>
        <taxon>Pentapetalae</taxon>
        <taxon>asterids</taxon>
        <taxon>lamiids</taxon>
        <taxon>Lamiales</taxon>
        <taxon>Oleaceae</taxon>
        <taxon>Forsythieae</taxon>
        <taxon>Abeliophyllum</taxon>
    </lineage>
</organism>
<gene>
    <name evidence="1" type="ORF">Adt_40918</name>
</gene>